<dbReference type="RefSeq" id="WP_063186312.1">
    <property type="nucleotide sequence ID" value="NZ_LQRA01000083.1"/>
</dbReference>
<protein>
    <submittedName>
        <fullName evidence="2">ATPase</fullName>
    </submittedName>
</protein>
<dbReference type="AlphaFoldDB" id="A0A163UY55"/>
<dbReference type="OrthoDB" id="9757917at2"/>
<gene>
    <name evidence="2" type="ORF">AV654_31215</name>
</gene>
<sequence length="198" mass="22522">MTDSTLFRKNFIVITGGPGAGKTTLLNELRRSGYPYVPEVAREIIQAEMSSGGDALPWKNAIKYRDLMLDRSIESYHTALSNHSEHTLFFDRGIPDTLAYSNLIHAPMSEGFESAVQKYRYNKQVFILPPWKEIYQTDSERVQDFKEALTTYHTLFETYKQLDYELIVVPKLSVDQRAAFVLGHAGQIPIDRAPSAQS</sequence>
<evidence type="ECO:0000313" key="2">
    <source>
        <dbReference type="EMBL" id="KZE74041.1"/>
    </source>
</evidence>
<dbReference type="SUPFAM" id="SSF52540">
    <property type="entry name" value="P-loop containing nucleoside triphosphate hydrolases"/>
    <property type="match status" value="1"/>
</dbReference>
<accession>A0A163UY55</accession>
<feature type="domain" description="NadR/Ttd14 AAA" evidence="1">
    <location>
        <begin position="12"/>
        <end position="177"/>
    </location>
</feature>
<dbReference type="InterPro" id="IPR038727">
    <property type="entry name" value="NadR/Ttd14_AAA_dom"/>
</dbReference>
<dbReference type="eggNOG" id="COG3911">
    <property type="taxonomic scope" value="Bacteria"/>
</dbReference>
<proteinExistence type="predicted"/>
<dbReference type="Proteomes" id="UP000076563">
    <property type="component" value="Unassembled WGS sequence"/>
</dbReference>
<evidence type="ECO:0000313" key="3">
    <source>
        <dbReference type="Proteomes" id="UP000076563"/>
    </source>
</evidence>
<comment type="caution">
    <text evidence="2">The sequence shown here is derived from an EMBL/GenBank/DDBJ whole genome shotgun (WGS) entry which is preliminary data.</text>
</comment>
<dbReference type="Gene3D" id="3.40.50.300">
    <property type="entry name" value="P-loop containing nucleotide triphosphate hydrolases"/>
    <property type="match status" value="1"/>
</dbReference>
<dbReference type="Pfam" id="PF13521">
    <property type="entry name" value="AAA_28"/>
    <property type="match status" value="1"/>
</dbReference>
<name>A0A163UY55_9BACL</name>
<reference evidence="3" key="1">
    <citation type="submission" date="2016-01" db="EMBL/GenBank/DDBJ databases">
        <title>Draft genome of Chromobacterium sp. F49.</title>
        <authorList>
            <person name="Hong K.W."/>
        </authorList>
    </citation>
    <scope>NUCLEOTIDE SEQUENCE [LARGE SCALE GENOMIC DNA]</scope>
    <source>
        <strain evidence="3">M63</strain>
    </source>
</reference>
<organism evidence="2 3">
    <name type="scientific">Paenibacillus elgii</name>
    <dbReference type="NCBI Taxonomy" id="189691"/>
    <lineage>
        <taxon>Bacteria</taxon>
        <taxon>Bacillati</taxon>
        <taxon>Bacillota</taxon>
        <taxon>Bacilli</taxon>
        <taxon>Bacillales</taxon>
        <taxon>Paenibacillaceae</taxon>
        <taxon>Paenibacillus</taxon>
    </lineage>
</organism>
<dbReference type="InterPro" id="IPR027417">
    <property type="entry name" value="P-loop_NTPase"/>
</dbReference>
<dbReference type="EMBL" id="LQRA01000083">
    <property type="protein sequence ID" value="KZE74041.1"/>
    <property type="molecule type" value="Genomic_DNA"/>
</dbReference>
<evidence type="ECO:0000259" key="1">
    <source>
        <dbReference type="Pfam" id="PF13521"/>
    </source>
</evidence>
<keyword evidence="3" id="KW-1185">Reference proteome</keyword>